<dbReference type="RefSeq" id="XP_009174603.1">
    <property type="nucleotide sequence ID" value="XM_009176339.1"/>
</dbReference>
<organism evidence="1 2">
    <name type="scientific">Opisthorchis viverrini</name>
    <name type="common">Southeast Asian liver fluke</name>
    <dbReference type="NCBI Taxonomy" id="6198"/>
    <lineage>
        <taxon>Eukaryota</taxon>
        <taxon>Metazoa</taxon>
        <taxon>Spiralia</taxon>
        <taxon>Lophotrochozoa</taxon>
        <taxon>Platyhelminthes</taxon>
        <taxon>Trematoda</taxon>
        <taxon>Digenea</taxon>
        <taxon>Opisthorchiida</taxon>
        <taxon>Opisthorchiata</taxon>
        <taxon>Opisthorchiidae</taxon>
        <taxon>Opisthorchis</taxon>
    </lineage>
</organism>
<dbReference type="AlphaFoldDB" id="A0A074Z3Q6"/>
<accession>A0A074Z3Q6</accession>
<proteinExistence type="predicted"/>
<name>A0A074Z3Q6_OPIVI</name>
<dbReference type="Proteomes" id="UP000054324">
    <property type="component" value="Unassembled WGS sequence"/>
</dbReference>
<dbReference type="CTD" id="20324241"/>
<evidence type="ECO:0000313" key="2">
    <source>
        <dbReference type="Proteomes" id="UP000054324"/>
    </source>
</evidence>
<evidence type="ECO:0000313" key="1">
    <source>
        <dbReference type="EMBL" id="KER21653.1"/>
    </source>
</evidence>
<protein>
    <submittedName>
        <fullName evidence="1">Uncharacterized protein</fullName>
    </submittedName>
</protein>
<gene>
    <name evidence="1" type="ORF">T265_10073</name>
</gene>
<reference evidence="1 2" key="1">
    <citation type="submission" date="2013-11" db="EMBL/GenBank/DDBJ databases">
        <title>Opisthorchis viverrini - life in the bile duct.</title>
        <authorList>
            <person name="Young N.D."/>
            <person name="Nagarajan N."/>
            <person name="Lin S.J."/>
            <person name="Korhonen P.K."/>
            <person name="Jex A.R."/>
            <person name="Hall R.S."/>
            <person name="Safavi-Hemami H."/>
            <person name="Kaewkong W."/>
            <person name="Bertrand D."/>
            <person name="Gao S."/>
            <person name="Seet Q."/>
            <person name="Wongkham S."/>
            <person name="Teh B.T."/>
            <person name="Wongkham C."/>
            <person name="Intapan P.M."/>
            <person name="Maleewong W."/>
            <person name="Yang X."/>
            <person name="Hu M."/>
            <person name="Wang Z."/>
            <person name="Hofmann A."/>
            <person name="Sternberg P.W."/>
            <person name="Tan P."/>
            <person name="Wang J."/>
            <person name="Gasser R.B."/>
        </authorList>
    </citation>
    <scope>NUCLEOTIDE SEQUENCE [LARGE SCALE GENOMIC DNA]</scope>
</reference>
<keyword evidence="2" id="KW-1185">Reference proteome</keyword>
<dbReference type="EMBL" id="KL596951">
    <property type="protein sequence ID" value="KER21653.1"/>
    <property type="molecule type" value="Genomic_DNA"/>
</dbReference>
<dbReference type="KEGG" id="ovi:T265_10073"/>
<dbReference type="GeneID" id="20324241"/>
<sequence length="70" mass="7744">MQLSKCPGAMPGEASGRRVCEGPYVVCKHPRRTVILSSKVGDAAEQFDKCTNANKAWGAQEPPFEYLRQF</sequence>